<evidence type="ECO:0000313" key="7">
    <source>
        <dbReference type="EMBL" id="OAP86242.1"/>
    </source>
</evidence>
<protein>
    <submittedName>
        <fullName evidence="7">Uncharacterized protein</fullName>
    </submittedName>
</protein>
<sequence>MKVPLDYKKPGGKAITVAMAKLPAKSGKPIGSLFVNPGGPGSSGIAMVDVARQSFGKDVLDKYDVVGFDPRGVGSSTPVDCVDDRELGKILDSDIDTSTEAGRKARKAQARQIAKGCKDKSGELLAHVGTEPAARDMDVLRGLVGDEKLNYLGLSYGTQLGGAYADLFPKKVGRMVLDGAANPQLSFLPSTYTQMLGFEKSFERYAERCVKGGNCPLGSSVDAAKKKMRALLDQAHATPFKTSDPNRPLNRSMLRFALTGLMYKDEWWPLITGGAQGLIEDNDGSTFMLPLDTYIGRVGDSFDGNSMEAYWAINCADYVQSSEAEYQKYAKKLKREAVVFGSFSAEDDLAMHVCAELPYHPKANPGPYRAKGSAPIVVIGTKHDPATPYSWAQNMRKTLDNSVLLTREGDGHAAYGGGSPCIDTSVDKYLLTGEVPKDGLVCPVEQKQGQEAQKQGDRSMDSAVKLGSRAVPSGSRVLSGSRG</sequence>
<gene>
    <name evidence="7" type="ORF">A4H34_03465</name>
</gene>
<organism evidence="7 8">
    <name type="scientific">Peptidiphaga gingivicola</name>
    <dbReference type="NCBI Taxonomy" id="2741497"/>
    <lineage>
        <taxon>Bacteria</taxon>
        <taxon>Bacillati</taxon>
        <taxon>Actinomycetota</taxon>
        <taxon>Actinomycetes</taxon>
        <taxon>Actinomycetales</taxon>
        <taxon>Actinomycetaceae</taxon>
        <taxon>Peptidiphaga</taxon>
    </lineage>
</organism>
<evidence type="ECO:0000256" key="1">
    <source>
        <dbReference type="ARBA" id="ARBA00010088"/>
    </source>
</evidence>
<keyword evidence="2" id="KW-0732">Signal</keyword>
<evidence type="ECO:0000256" key="2">
    <source>
        <dbReference type="ARBA" id="ARBA00022729"/>
    </source>
</evidence>
<dbReference type="InterPro" id="IPR029058">
    <property type="entry name" value="AB_hydrolase_fold"/>
</dbReference>
<keyword evidence="8" id="KW-1185">Reference proteome</keyword>
<dbReference type="Pfam" id="PF00561">
    <property type="entry name" value="Abhydrolase_1"/>
    <property type="match status" value="1"/>
</dbReference>
<evidence type="ECO:0000259" key="6">
    <source>
        <dbReference type="Pfam" id="PF08386"/>
    </source>
</evidence>
<comment type="caution">
    <text evidence="7">The sequence shown here is derived from an EMBL/GenBank/DDBJ whole genome shotgun (WGS) entry which is preliminary data.</text>
</comment>
<name>A0A179B3H2_9ACTO</name>
<dbReference type="Proteomes" id="UP000078368">
    <property type="component" value="Unassembled WGS sequence"/>
</dbReference>
<dbReference type="InterPro" id="IPR013595">
    <property type="entry name" value="Pept_S33_TAP-like_C"/>
</dbReference>
<accession>A0A179B3H2</accession>
<evidence type="ECO:0000259" key="5">
    <source>
        <dbReference type="Pfam" id="PF00561"/>
    </source>
</evidence>
<dbReference type="EMBL" id="LVZK01000001">
    <property type="protein sequence ID" value="OAP86242.1"/>
    <property type="molecule type" value="Genomic_DNA"/>
</dbReference>
<dbReference type="PANTHER" id="PTHR43248">
    <property type="entry name" value="2-SUCCINYL-6-HYDROXY-2,4-CYCLOHEXADIENE-1-CARBOXYLATE SYNTHASE"/>
    <property type="match status" value="1"/>
</dbReference>
<evidence type="ECO:0000256" key="3">
    <source>
        <dbReference type="ARBA" id="ARBA00022801"/>
    </source>
</evidence>
<dbReference type="STRING" id="1823756.A4H34_03465"/>
<feature type="domain" description="Peptidase S33 tripeptidyl aminopeptidase-like C-terminal" evidence="6">
    <location>
        <begin position="351"/>
        <end position="442"/>
    </location>
</feature>
<dbReference type="Pfam" id="PF08386">
    <property type="entry name" value="Abhydrolase_4"/>
    <property type="match status" value="1"/>
</dbReference>
<dbReference type="RefSeq" id="WP_231870935.1">
    <property type="nucleotide sequence ID" value="NZ_LVZK01000001.1"/>
</dbReference>
<dbReference type="InterPro" id="IPR000073">
    <property type="entry name" value="AB_hydrolase_1"/>
</dbReference>
<feature type="region of interest" description="Disordered" evidence="4">
    <location>
        <begin position="445"/>
        <end position="483"/>
    </location>
</feature>
<feature type="domain" description="AB hydrolase-1" evidence="5">
    <location>
        <begin position="33"/>
        <end position="220"/>
    </location>
</feature>
<evidence type="ECO:0000313" key="8">
    <source>
        <dbReference type="Proteomes" id="UP000078368"/>
    </source>
</evidence>
<dbReference type="GO" id="GO:0016787">
    <property type="term" value="F:hydrolase activity"/>
    <property type="evidence" value="ECO:0007669"/>
    <property type="project" value="UniProtKB-KW"/>
</dbReference>
<comment type="similarity">
    <text evidence="1">Belongs to the peptidase S33 family.</text>
</comment>
<dbReference type="InterPro" id="IPR051601">
    <property type="entry name" value="Serine_prot/Carboxylest_S33"/>
</dbReference>
<dbReference type="PANTHER" id="PTHR43248:SF29">
    <property type="entry name" value="TRIPEPTIDYL AMINOPEPTIDASE"/>
    <property type="match status" value="1"/>
</dbReference>
<dbReference type="SUPFAM" id="SSF53474">
    <property type="entry name" value="alpha/beta-Hydrolases"/>
    <property type="match status" value="1"/>
</dbReference>
<proteinExistence type="inferred from homology"/>
<evidence type="ECO:0000256" key="4">
    <source>
        <dbReference type="SAM" id="MobiDB-lite"/>
    </source>
</evidence>
<dbReference type="AlphaFoldDB" id="A0A179B3H2"/>
<keyword evidence="3" id="KW-0378">Hydrolase</keyword>
<dbReference type="Gene3D" id="3.40.50.1820">
    <property type="entry name" value="alpha/beta hydrolase"/>
    <property type="match status" value="1"/>
</dbReference>
<reference evidence="7 8" key="1">
    <citation type="submission" date="2016-04" db="EMBL/GenBank/DDBJ databases">
        <title>Peptidophaga gingivicola gen. nov., sp. nov., isolated from human subgingival plaque.</title>
        <authorList>
            <person name="Beall C.J."/>
            <person name="Mokrzan E.M."/>
            <person name="Griffen A.L."/>
            <person name="Leys E.J."/>
        </authorList>
    </citation>
    <scope>NUCLEOTIDE SEQUENCE [LARGE SCALE GENOMIC DNA]</scope>
    <source>
        <strain evidence="7 8">BA112</strain>
    </source>
</reference>